<dbReference type="Gene3D" id="2.40.128.130">
    <property type="entry name" value="Autotransporter beta-domain"/>
    <property type="match status" value="1"/>
</dbReference>
<keyword evidence="4" id="KW-1185">Reference proteome</keyword>
<dbReference type="RefSeq" id="WP_168047277.1">
    <property type="nucleotide sequence ID" value="NZ_JAATJR010000001.1"/>
</dbReference>
<dbReference type="EMBL" id="JAAVTX010000001">
    <property type="protein sequence ID" value="NKE43891.1"/>
    <property type="molecule type" value="Genomic_DNA"/>
</dbReference>
<dbReference type="SUPFAM" id="SSF103515">
    <property type="entry name" value="Autotransporter"/>
    <property type="match status" value="1"/>
</dbReference>
<accession>A0ABX1ETD5</accession>
<dbReference type="SMART" id="SM00869">
    <property type="entry name" value="Autotransporter"/>
    <property type="match status" value="1"/>
</dbReference>
<sequence length="2088" mass="199415">MLHIIPAPSAAPHRGTTEKAHRRGAARRADRERVADAIRLQRPGPTAQPLPGRATWLRHLRTTTALTTASGLVAFALLGVATAQTVLPPNQSLPYVPHLSGTAGTPGNEGNPPTSGGPGGAGTAVDITVPAGVTWQSNSAGPLIGLDTSGGNGGRGGTSDCDTCAYQNGGDGGAGLGAGSATLQIGGSPAQPGSITNQGAGPAIAIVANGGSGGTGGNPANRGTGGRAGTSGSAGSITFGMVAGASVAATAPGTPAIILQSSGGNGGNGGDGTVTHIDHAYGPNGASGQSGGAIQTPATPIGGTITSAGSGIVAISRGGNGGWGAEAGSEIGSVTAGTGGAGGLGGLIILNLEGASVTAQGASGPGTGGQITVDAGTNGSTTANASVMTAAMSAASIGGLGGYSDVANGNIVSHGGNGGAGGNGGSVQINVDGGRIQTTGYGAMGLVAVSAGAAGGTGGEAGAVWSRSGGAGGTGGNGLDSTITVTDGTILTTTGRHADGVLALSVGGGGGIGGDVEGGGLGMSLAFGGHGGNGGDGGTAMVFNGLFSEGLFPGGVVSTTGSRARGLSALSVGGGGGRGGDANTADLGVGAFAIGGNGGTGGAGGLAEVTNFGVVQTTGLHAVGIDAQSIGGGGGNGGAAHAYNISASGVINLSAAAAVGGTGGGCTPNGACPTGGTATVLNYGQVLTMGGDAHGIRAQSIGGGGGHGGASVAENLMVNLSPEETPTIQLTASIGGNGGRGGDGGPVAVLNAGMVIAQGVGAHGIIAQSIGGGGGTGGDSTATTSSITPSSLSITTAIGGSGAGGGDGRSVNVNNSGLIWTLNRLAPGISAQSIGGGGGTGGYGNASADNYTDREGTGLAVNVSLGGTGGVGGEGGNVTVTNYVTAANTPDPTGAGGYGAGAIATMGDGSDGIYAHSIGGGGGNGGNASANGGSGTVILNISLGANGGSGGSGHTVAVDNGTGTIQTLGGHSAGIFAQSVGGGGGRGGNGGQSGDDDPNFTVNTLMQQGLGLNGEVTQVVDGVYQWTGQVAGYFDQPGTLSAVVNAYIDSNMAAAKPETPESSESSLTVNLGAGLSGSGGGAGNGGQVTVLNAGSITTAGPLSPAIFAQSIGGGGGLGGASNPAMDQAQISSSKVTLSMSLGGANGLSGSGGRVGVTVSGVIVTGGDASPGILAQSIGGGGGHGGVTMMGASNTTDGSGLLGTVTLGMDRTGNGRAAWNAPAGGPVAVTTSNVTTTGDESPGVLAQSVGGGGGIAAAMSGVYNPRTGGWTSALNSLPADSPQWVDFRFMANAPAGSTGGPVNVTLQPNGISWGNISTGGQNSYGILAQSVGNGGGIAITDYTPYAMANFIAPELAVAGSNAGAVTVTTVGPSVITTTGDGAVGILAQSVAGGGIVGGMDGVAMTYRTVNYQAQSYGGTVTVNNSADIHVSGAYAHGIFAQSTALGGAFGPAVGTPGTLVTAASAGSCGSDCASVGQVTVNHDGGTIFVHGANAYGIAMISQGNPSGTNNTTLNVGPGGWIATDVNAAGAVFIGGADANAVNNYGIINAQAAGLAFATWADSANTRATAHIVNYGGIMGSAVLGDASVFTNAGGGQWQMGPVVDLGAAGRVNNAGTLEVGHGRSMAGTTLTGSLTQSAGGRLVVDTDHAARRGDLLTVHGAATIAGRVETRPASVANAPVTVLTATGGVTLDPATTATRTAAFNFQPLSDGTSLRIHPRADFVNVASGLGAAQAPIAGHLQQVWDSGGSLGDNGFTLLAGIDDGATYGRAMDTLSGQTLGAIAAWRFASSQTFVNNMQSCPTFVNESLVLREENCSWVRATGSTATQNALDGALGYRVNTETVQLGGQWEFAPDWFIGASAAYENTRFSGEQGTSRVTGNGWVGGLAVKYNPGNWLFTGAIDAGFGNYSSSRQVEVGDFVQTATASPDAWHVGGTLRASYQAAFDGFYLRPMAELRLINVANSGYTETGAAPFNLAVSSASSTTVAGTGALELGTRINLGETGTLHLFASAGLSLYGNDGWAADARFAAAPAGTSNFRATTPIPDMLGRFALGANLYTTGNLAIRVQYSADIGDGFAAHTGMARVAYRF</sequence>
<name>A0ABX1ETD5_9PROT</name>
<gene>
    <name evidence="3" type="ORF">HB662_03820</name>
</gene>
<feature type="region of interest" description="Disordered" evidence="1">
    <location>
        <begin position="1"/>
        <end position="33"/>
    </location>
</feature>
<feature type="compositionally biased region" description="Low complexity" evidence="1">
    <location>
        <begin position="101"/>
        <end position="114"/>
    </location>
</feature>
<dbReference type="InterPro" id="IPR005546">
    <property type="entry name" value="Autotransporte_beta"/>
</dbReference>
<evidence type="ECO:0000313" key="3">
    <source>
        <dbReference type="EMBL" id="NKE43891.1"/>
    </source>
</evidence>
<dbReference type="Proteomes" id="UP000765160">
    <property type="component" value="Unassembled WGS sequence"/>
</dbReference>
<evidence type="ECO:0000256" key="1">
    <source>
        <dbReference type="SAM" id="MobiDB-lite"/>
    </source>
</evidence>
<protein>
    <submittedName>
        <fullName evidence="3">Autotransporter outer membrane beta-barrel domain-containing protein</fullName>
    </submittedName>
</protein>
<comment type="caution">
    <text evidence="3">The sequence shown here is derived from an EMBL/GenBank/DDBJ whole genome shotgun (WGS) entry which is preliminary data.</text>
</comment>
<proteinExistence type="predicted"/>
<evidence type="ECO:0000313" key="4">
    <source>
        <dbReference type="Proteomes" id="UP000765160"/>
    </source>
</evidence>
<dbReference type="PROSITE" id="PS51208">
    <property type="entry name" value="AUTOTRANSPORTER"/>
    <property type="match status" value="1"/>
</dbReference>
<feature type="region of interest" description="Disordered" evidence="1">
    <location>
        <begin position="100"/>
        <end position="121"/>
    </location>
</feature>
<organism evidence="3 4">
    <name type="scientific">Falsiroseomonas frigidaquae</name>
    <dbReference type="NCBI Taxonomy" id="487318"/>
    <lineage>
        <taxon>Bacteria</taxon>
        <taxon>Pseudomonadati</taxon>
        <taxon>Pseudomonadota</taxon>
        <taxon>Alphaproteobacteria</taxon>
        <taxon>Acetobacterales</taxon>
        <taxon>Roseomonadaceae</taxon>
        <taxon>Falsiroseomonas</taxon>
    </lineage>
</organism>
<feature type="domain" description="Autotransporter" evidence="2">
    <location>
        <begin position="1808"/>
        <end position="2088"/>
    </location>
</feature>
<dbReference type="InterPro" id="IPR036709">
    <property type="entry name" value="Autotransporte_beta_dom_sf"/>
</dbReference>
<reference evidence="3 4" key="1">
    <citation type="submission" date="2020-03" db="EMBL/GenBank/DDBJ databases">
        <title>Roseomonas selenitidurans sp. nov. isolated from soil.</title>
        <authorList>
            <person name="Liu H."/>
        </authorList>
    </citation>
    <scope>NUCLEOTIDE SEQUENCE [LARGE SCALE GENOMIC DNA]</scope>
    <source>
        <strain evidence="3 4">JCM 15073</strain>
    </source>
</reference>
<evidence type="ECO:0000259" key="2">
    <source>
        <dbReference type="PROSITE" id="PS51208"/>
    </source>
</evidence>